<dbReference type="OrthoDB" id="529273at2759"/>
<keyword evidence="3" id="KW-0328">Glycosyltransferase</keyword>
<sequence>MENEKELVRNVGRIEPRSLSLGLLVGFFLALFTYVSISDRYTTPLLTIESRVASAYGVPSSPLLKHKMNSPQLDAGPRNATEENPGSDLFKKNDAIKVQPSSSYVIHDASSGRLDASSTQKLGNETIREDWHEKDGENRVPDKNSSTSGDSTQKEDIINPKQPGERNADVRPQRKPICDFSSRRSDICKMEGDVRIHGKSSSVVFVTSNQMRNLEPNESWRLKTYARKFDKTAMKEIREVSVKMSSSIDAPRCTLNHSIPAVVFAVGGYTGNMYHGFSDALIPLFITSRQFNGDVQLLITNTHLWWVHKYRHILKSLSRYETIDFDNDDQVRCYPHAIVGLESHEDMAIDPSRAPNGYSMVDFTKFLRSAYSLDRDSPIKMGEHPEKKPRLVIIDRYRTRRLVNIQEIVKMAEDLGYEVLRAEARSGTEVAEFAHLINSCDVMMGVHGAGLTNLVFLPMNAVLIQVVPWGRLESVAKYDFGDPARNMKLHYLEYSISEEESTLIDLYPRDHPVFKDPMSLHRQGWRAMGKVYLVEQNVKLDLRRFRPVLLKALELLH</sequence>
<dbReference type="KEGG" id="egu:105041142"/>
<gene>
    <name evidence="10" type="primary">LOC105041142</name>
</gene>
<dbReference type="RefSeq" id="XP_010916282.1">
    <property type="nucleotide sequence ID" value="XM_010917980.2"/>
</dbReference>
<evidence type="ECO:0000256" key="3">
    <source>
        <dbReference type="ARBA" id="ARBA00022676"/>
    </source>
</evidence>
<dbReference type="PANTHER" id="PTHR20961:SF144">
    <property type="entry name" value="OS01G0119100 PROTEIN"/>
    <property type="match status" value="1"/>
</dbReference>
<organism evidence="9 10">
    <name type="scientific">Elaeis guineensis var. tenera</name>
    <name type="common">Oil palm</name>
    <dbReference type="NCBI Taxonomy" id="51953"/>
    <lineage>
        <taxon>Eukaryota</taxon>
        <taxon>Viridiplantae</taxon>
        <taxon>Streptophyta</taxon>
        <taxon>Embryophyta</taxon>
        <taxon>Tracheophyta</taxon>
        <taxon>Spermatophyta</taxon>
        <taxon>Magnoliopsida</taxon>
        <taxon>Liliopsida</taxon>
        <taxon>Arecaceae</taxon>
        <taxon>Arecoideae</taxon>
        <taxon>Cocoseae</taxon>
        <taxon>Elaeidinae</taxon>
        <taxon>Elaeis</taxon>
    </lineage>
</organism>
<evidence type="ECO:0000259" key="8">
    <source>
        <dbReference type="Pfam" id="PF04577"/>
    </source>
</evidence>
<dbReference type="PANTHER" id="PTHR20961">
    <property type="entry name" value="GLYCOSYLTRANSFERASE"/>
    <property type="match status" value="1"/>
</dbReference>
<reference evidence="10" key="1">
    <citation type="submission" date="2025-08" db="UniProtKB">
        <authorList>
            <consortium name="RefSeq"/>
        </authorList>
    </citation>
    <scope>IDENTIFICATION</scope>
</reference>
<dbReference type="InterPro" id="IPR049625">
    <property type="entry name" value="Glyco_transf_61_cat"/>
</dbReference>
<feature type="region of interest" description="Disordered" evidence="6">
    <location>
        <begin position="109"/>
        <end position="175"/>
    </location>
</feature>
<evidence type="ECO:0000256" key="7">
    <source>
        <dbReference type="SAM" id="Phobius"/>
    </source>
</evidence>
<evidence type="ECO:0000256" key="6">
    <source>
        <dbReference type="SAM" id="MobiDB-lite"/>
    </source>
</evidence>
<keyword evidence="7" id="KW-0472">Membrane</keyword>
<evidence type="ECO:0000256" key="5">
    <source>
        <dbReference type="ARBA" id="ARBA00023180"/>
    </source>
</evidence>
<feature type="compositionally biased region" description="Basic and acidic residues" evidence="6">
    <location>
        <begin position="152"/>
        <end position="172"/>
    </location>
</feature>
<dbReference type="GO" id="GO:0000139">
    <property type="term" value="C:Golgi membrane"/>
    <property type="evidence" value="ECO:0007669"/>
    <property type="project" value="UniProtKB-SubCell"/>
</dbReference>
<dbReference type="GeneID" id="105041142"/>
<evidence type="ECO:0000313" key="9">
    <source>
        <dbReference type="Proteomes" id="UP000504607"/>
    </source>
</evidence>
<feature type="transmembrane region" description="Helical" evidence="7">
    <location>
        <begin position="21"/>
        <end position="37"/>
    </location>
</feature>
<dbReference type="Proteomes" id="UP000504607">
    <property type="component" value="Chromosome 3"/>
</dbReference>
<comment type="pathway">
    <text evidence="2">Glycan metabolism.</text>
</comment>
<evidence type="ECO:0000313" key="10">
    <source>
        <dbReference type="RefSeq" id="XP_010916282.1"/>
    </source>
</evidence>
<dbReference type="AlphaFoldDB" id="A0A6I9QXW4"/>
<protein>
    <submittedName>
        <fullName evidence="10">Beta-1,2-xylosyltransferase XYXT1 isoform X1</fullName>
    </submittedName>
</protein>
<evidence type="ECO:0000256" key="2">
    <source>
        <dbReference type="ARBA" id="ARBA00004881"/>
    </source>
</evidence>
<dbReference type="GO" id="GO:0016763">
    <property type="term" value="F:pentosyltransferase activity"/>
    <property type="evidence" value="ECO:0007669"/>
    <property type="project" value="UniProtKB-ARBA"/>
</dbReference>
<keyword evidence="7" id="KW-0812">Transmembrane</keyword>
<evidence type="ECO:0000256" key="4">
    <source>
        <dbReference type="ARBA" id="ARBA00022679"/>
    </source>
</evidence>
<evidence type="ECO:0000256" key="1">
    <source>
        <dbReference type="ARBA" id="ARBA00004323"/>
    </source>
</evidence>
<feature type="domain" description="Glycosyltransferase 61 catalytic" evidence="8">
    <location>
        <begin position="362"/>
        <end position="464"/>
    </location>
</feature>
<comment type="subcellular location">
    <subcellularLocation>
        <location evidence="1">Golgi apparatus membrane</location>
        <topology evidence="1">Single-pass type II membrane protein</topology>
    </subcellularLocation>
</comment>
<keyword evidence="7" id="KW-1133">Transmembrane helix</keyword>
<keyword evidence="5" id="KW-0325">Glycoprotein</keyword>
<proteinExistence type="predicted"/>
<feature type="compositionally biased region" description="Basic and acidic residues" evidence="6">
    <location>
        <begin position="126"/>
        <end position="142"/>
    </location>
</feature>
<dbReference type="Pfam" id="PF04577">
    <property type="entry name" value="Glyco_transf_61"/>
    <property type="match status" value="1"/>
</dbReference>
<dbReference type="InParanoid" id="A0A6I9QXW4"/>
<keyword evidence="4" id="KW-0808">Transferase</keyword>
<feature type="region of interest" description="Disordered" evidence="6">
    <location>
        <begin position="63"/>
        <end position="94"/>
    </location>
</feature>
<dbReference type="InterPro" id="IPR007657">
    <property type="entry name" value="Glycosyltransferase_61"/>
</dbReference>
<accession>A0A6I9QXW4</accession>
<name>A0A6I9QXW4_ELAGV</name>
<keyword evidence="9" id="KW-1185">Reference proteome</keyword>